<evidence type="ECO:0000313" key="3">
    <source>
        <dbReference type="Proteomes" id="UP000479190"/>
    </source>
</evidence>
<evidence type="ECO:0000256" key="1">
    <source>
        <dbReference type="SAM" id="MobiDB-lite"/>
    </source>
</evidence>
<dbReference type="PANTHER" id="PTHR34239">
    <property type="entry name" value="APPLE DOMAIN-CONTAINING PROTEIN"/>
    <property type="match status" value="1"/>
</dbReference>
<feature type="compositionally biased region" description="Basic residues" evidence="1">
    <location>
        <begin position="18"/>
        <end position="37"/>
    </location>
</feature>
<gene>
    <name evidence="2" type="ORF">TBRA_LOCUS15879</name>
</gene>
<dbReference type="Proteomes" id="UP000479190">
    <property type="component" value="Unassembled WGS sequence"/>
</dbReference>
<evidence type="ECO:0000313" key="2">
    <source>
        <dbReference type="EMBL" id="CAB0044291.1"/>
    </source>
</evidence>
<dbReference type="OrthoDB" id="7700475at2759"/>
<feature type="compositionally biased region" description="Polar residues" evidence="1">
    <location>
        <begin position="370"/>
        <end position="383"/>
    </location>
</feature>
<feature type="compositionally biased region" description="Low complexity" evidence="1">
    <location>
        <begin position="38"/>
        <end position="48"/>
    </location>
</feature>
<feature type="region of interest" description="Disordered" evidence="1">
    <location>
        <begin position="312"/>
        <end position="391"/>
    </location>
</feature>
<protein>
    <submittedName>
        <fullName evidence="2">Uncharacterized protein</fullName>
    </submittedName>
</protein>
<reference evidence="2 3" key="1">
    <citation type="submission" date="2020-02" db="EMBL/GenBank/DDBJ databases">
        <authorList>
            <person name="Ferguson B K."/>
        </authorList>
    </citation>
    <scope>NUCLEOTIDE SEQUENCE [LARGE SCALE GENOMIC DNA]</scope>
</reference>
<feature type="region of interest" description="Disordered" evidence="1">
    <location>
        <begin position="1"/>
        <end position="136"/>
    </location>
</feature>
<keyword evidence="3" id="KW-1185">Reference proteome</keyword>
<accession>A0A6H5J9M5</accession>
<feature type="compositionally biased region" description="Low complexity" evidence="1">
    <location>
        <begin position="360"/>
        <end position="369"/>
    </location>
</feature>
<feature type="compositionally biased region" description="Basic and acidic residues" evidence="1">
    <location>
        <begin position="49"/>
        <end position="63"/>
    </location>
</feature>
<organism evidence="2 3">
    <name type="scientific">Trichogramma brassicae</name>
    <dbReference type="NCBI Taxonomy" id="86971"/>
    <lineage>
        <taxon>Eukaryota</taxon>
        <taxon>Metazoa</taxon>
        <taxon>Ecdysozoa</taxon>
        <taxon>Arthropoda</taxon>
        <taxon>Hexapoda</taxon>
        <taxon>Insecta</taxon>
        <taxon>Pterygota</taxon>
        <taxon>Neoptera</taxon>
        <taxon>Endopterygota</taxon>
        <taxon>Hymenoptera</taxon>
        <taxon>Apocrita</taxon>
        <taxon>Proctotrupomorpha</taxon>
        <taxon>Chalcidoidea</taxon>
        <taxon>Trichogrammatidae</taxon>
        <taxon>Trichogramma</taxon>
    </lineage>
</organism>
<dbReference type="EMBL" id="CADCXV010001427">
    <property type="protein sequence ID" value="CAB0044291.1"/>
    <property type="molecule type" value="Genomic_DNA"/>
</dbReference>
<name>A0A6H5J9M5_9HYME</name>
<dbReference type="AlphaFoldDB" id="A0A6H5J9M5"/>
<proteinExistence type="predicted"/>
<feature type="compositionally biased region" description="Basic and acidic residues" evidence="1">
    <location>
        <begin position="312"/>
        <end position="321"/>
    </location>
</feature>
<sequence>MKYKKRHRSTSSDDEYRKRRYKKRSHKKKRRHHKKRYTSSSSSDSRSSSPEREEPFYDPRDNETSQDEPGQSKEDDKRNRKRKRTPENSSPEDHHTPTKQSHTKESELLHTNNNESSQDVQDMQTKDKTEKPEDVLPLDDDVLQVIGKRLTADKSSAAAIPNEICVRLQEINETGLPEDERKQLMEKYPQASNCRFLEAPKLNLEIKTILQSAIINRDNRIMLKQGKVAVCLAALTSLLTKLSKKEKVDSIFMIQSISDACRILVDLQRDESLTRKSLILPQLNTTVKAILDKETNITEFLFGNELEEKLRSAKTREKSTKELLQNPKELSKENNKQHPKNSSRPFREYHKQDHHRARSSRSGLTSKSSYHQQSRSYKNSSAKQEPRKKQP</sequence>
<feature type="compositionally biased region" description="Basic and acidic residues" evidence="1">
    <location>
        <begin position="91"/>
        <end position="108"/>
    </location>
</feature>
<dbReference type="PANTHER" id="PTHR34239:SF2">
    <property type="entry name" value="TRANSPOSABLE ELEMENT P TRANSPOSASE_THAP9 CONSERVED DOMAIN-CONTAINING PROTEIN"/>
    <property type="match status" value="1"/>
</dbReference>
<feature type="compositionally biased region" description="Basic and acidic residues" evidence="1">
    <location>
        <begin position="124"/>
        <end position="134"/>
    </location>
</feature>
<feature type="compositionally biased region" description="Polar residues" evidence="1">
    <location>
        <begin position="109"/>
        <end position="123"/>
    </location>
</feature>